<accession>A0A6L2P7M1</accession>
<reference evidence="2" key="1">
    <citation type="submission" date="2020-01" db="EMBL/GenBank/DDBJ databases">
        <title>Draft genome sequence of the Termite Coptotermes fromosanus.</title>
        <authorList>
            <person name="Itakura S."/>
            <person name="Yosikawa Y."/>
            <person name="Umezawa K."/>
        </authorList>
    </citation>
    <scope>NUCLEOTIDE SEQUENCE [LARGE SCALE GENOMIC DNA]</scope>
</reference>
<evidence type="ECO:0000313" key="2">
    <source>
        <dbReference type="Proteomes" id="UP000502823"/>
    </source>
</evidence>
<dbReference type="Proteomes" id="UP000502823">
    <property type="component" value="Unassembled WGS sequence"/>
</dbReference>
<dbReference type="PANTHER" id="PTHR21398:SF11">
    <property type="entry name" value="HDC15381-RELATED"/>
    <property type="match status" value="1"/>
</dbReference>
<evidence type="ECO:0000313" key="1">
    <source>
        <dbReference type="EMBL" id="GFG28163.1"/>
    </source>
</evidence>
<dbReference type="InParanoid" id="A0A6L2P7M1"/>
<protein>
    <submittedName>
        <fullName evidence="1">Uncharacterized protein</fullName>
    </submittedName>
</protein>
<proteinExistence type="predicted"/>
<name>A0A6L2P7M1_COPFO</name>
<dbReference type="EMBL" id="BLKM01009790">
    <property type="protein sequence ID" value="GFG28163.1"/>
    <property type="molecule type" value="Genomic_DNA"/>
</dbReference>
<gene>
    <name evidence="1" type="ORF">Cfor_08254</name>
</gene>
<dbReference type="InterPro" id="IPR006631">
    <property type="entry name" value="DM4_12"/>
</dbReference>
<dbReference type="SMART" id="SM00718">
    <property type="entry name" value="DM4_12"/>
    <property type="match status" value="1"/>
</dbReference>
<sequence length="146" mass="16642">MGFPVDLPQKILSFSMNFQFQYSEPTNVTAIQGFPEVRRSFRETVDRRSSYLALQKVMERYGLQGRSCLLRSICEIAETPVYYNGLIGELLHVIFTPGYGLNTAEYLERDYHEARRLGEKGADCRLTYPACPFGEGLLDLISVLDT</sequence>
<dbReference type="AlphaFoldDB" id="A0A6L2P7M1"/>
<organism evidence="1 2">
    <name type="scientific">Coptotermes formosanus</name>
    <name type="common">Formosan subterranean termite</name>
    <dbReference type="NCBI Taxonomy" id="36987"/>
    <lineage>
        <taxon>Eukaryota</taxon>
        <taxon>Metazoa</taxon>
        <taxon>Ecdysozoa</taxon>
        <taxon>Arthropoda</taxon>
        <taxon>Hexapoda</taxon>
        <taxon>Insecta</taxon>
        <taxon>Pterygota</taxon>
        <taxon>Neoptera</taxon>
        <taxon>Polyneoptera</taxon>
        <taxon>Dictyoptera</taxon>
        <taxon>Blattodea</taxon>
        <taxon>Blattoidea</taxon>
        <taxon>Termitoidae</taxon>
        <taxon>Rhinotermitidae</taxon>
        <taxon>Coptotermes</taxon>
    </lineage>
</organism>
<dbReference type="Pfam" id="PF07841">
    <property type="entry name" value="DM4_12"/>
    <property type="match status" value="1"/>
</dbReference>
<keyword evidence="2" id="KW-1185">Reference proteome</keyword>
<dbReference type="OrthoDB" id="6358587at2759"/>
<dbReference type="PANTHER" id="PTHR21398">
    <property type="entry name" value="AGAP007094-PA"/>
    <property type="match status" value="1"/>
</dbReference>
<comment type="caution">
    <text evidence="1">The sequence shown here is derived from an EMBL/GenBank/DDBJ whole genome shotgun (WGS) entry which is preliminary data.</text>
</comment>